<keyword evidence="2" id="KW-1185">Reference proteome</keyword>
<dbReference type="PATRIC" id="fig|595434.4.peg.4729"/>
<name>A0A0J1EBU8_RHOIS</name>
<dbReference type="STRING" id="595434.RISK_004984"/>
<gene>
    <name evidence="1" type="ORF">RISK_004984</name>
</gene>
<dbReference type="AlphaFoldDB" id="A0A0J1EBU8"/>
<protein>
    <submittedName>
        <fullName evidence="1">Uncharacterized protein</fullName>
    </submittedName>
</protein>
<comment type="caution">
    <text evidence="1">The sequence shown here is derived from an EMBL/GenBank/DDBJ whole genome shotgun (WGS) entry which is preliminary data.</text>
</comment>
<evidence type="ECO:0000313" key="2">
    <source>
        <dbReference type="Proteomes" id="UP000036367"/>
    </source>
</evidence>
<accession>A0A0J1EBU8</accession>
<evidence type="ECO:0000313" key="1">
    <source>
        <dbReference type="EMBL" id="KLU03014.1"/>
    </source>
</evidence>
<organism evidence="1 2">
    <name type="scientific">Rhodopirellula islandica</name>
    <dbReference type="NCBI Taxonomy" id="595434"/>
    <lineage>
        <taxon>Bacteria</taxon>
        <taxon>Pseudomonadati</taxon>
        <taxon>Planctomycetota</taxon>
        <taxon>Planctomycetia</taxon>
        <taxon>Pirellulales</taxon>
        <taxon>Pirellulaceae</taxon>
        <taxon>Rhodopirellula</taxon>
    </lineage>
</organism>
<reference evidence="1" key="1">
    <citation type="submission" date="2015-05" db="EMBL/GenBank/DDBJ databases">
        <title>Permanent draft genome of Rhodopirellula islandicus K833.</title>
        <authorList>
            <person name="Kizina J."/>
            <person name="Richter M."/>
            <person name="Glockner F.O."/>
            <person name="Harder J."/>
        </authorList>
    </citation>
    <scope>NUCLEOTIDE SEQUENCE [LARGE SCALE GENOMIC DNA]</scope>
    <source>
        <strain evidence="1">K833</strain>
    </source>
</reference>
<dbReference type="Proteomes" id="UP000036367">
    <property type="component" value="Unassembled WGS sequence"/>
</dbReference>
<dbReference type="EMBL" id="LECT01000042">
    <property type="protein sequence ID" value="KLU03014.1"/>
    <property type="molecule type" value="Genomic_DNA"/>
</dbReference>
<proteinExistence type="predicted"/>
<sequence>MAVGLGASPLGNAECRNDFDAEMQRCRDAEMQRCRDAEMQRCRDAEMQRCRDAEASQAGRAGSHEFGRWPKGRACMHQSWDVVPGYVEQGRWPWGMSQYIAPEGPSSGIVVS</sequence>